<dbReference type="PANTHER" id="PTHR37038">
    <property type="entry name" value="TRANSCRIPTIONAL REGULATOR-RELATED"/>
    <property type="match status" value="1"/>
</dbReference>
<evidence type="ECO:0000313" key="3">
    <source>
        <dbReference type="Proteomes" id="UP000180194"/>
    </source>
</evidence>
<dbReference type="PANTHER" id="PTHR37038:SF14">
    <property type="entry name" value="TRANSCRIPTIONAL ACTIVATOR"/>
    <property type="match status" value="1"/>
</dbReference>
<dbReference type="InterPro" id="IPR053163">
    <property type="entry name" value="HTH-type_regulator_Rgg"/>
</dbReference>
<protein>
    <recommendedName>
        <fullName evidence="1">HTH cro/C1-type domain-containing protein</fullName>
    </recommendedName>
</protein>
<organism evidence="2 3">
    <name type="scientific">Cytobacillus oceanisediminis</name>
    <dbReference type="NCBI Taxonomy" id="665099"/>
    <lineage>
        <taxon>Bacteria</taxon>
        <taxon>Bacillati</taxon>
        <taxon>Bacillota</taxon>
        <taxon>Bacilli</taxon>
        <taxon>Bacillales</taxon>
        <taxon>Bacillaceae</taxon>
        <taxon>Cytobacillus</taxon>
    </lineage>
</organism>
<sequence>MEEYSFGEVLQTLRKNKKFTIREISEGICTDNEYSLFEREKKYPTLDQLYLIAEKLGTNLADIMKMITKSNDNYVKLIIDLINKYKREREYEKVFQITQKEKNSHIFSSNKLKQFLLWNEGICYYYLHDEPEKAVETLYEAIDLTNPQRKSLNESEIEILTSIAMIIYETKDYRKAISTFIIALRDLESLPTLLEPKVKLRILFGLSQALTDNEQYEESLNYSLRGINLCIEEELLYLFAEFHYQSGENYLKLGERDKGKTYVEESIHLCYLTKQTKMGQIIEKELEKMLANC</sequence>
<dbReference type="InterPro" id="IPR041315">
    <property type="entry name" value="PlcR_TPR"/>
</dbReference>
<dbReference type="InterPro" id="IPR001387">
    <property type="entry name" value="Cro/C1-type_HTH"/>
</dbReference>
<dbReference type="Gene3D" id="1.25.40.10">
    <property type="entry name" value="Tetratricopeptide repeat domain"/>
    <property type="match status" value="1"/>
</dbReference>
<accession>A0ABX3CNL2</accession>
<dbReference type="SMART" id="SM00530">
    <property type="entry name" value="HTH_XRE"/>
    <property type="match status" value="1"/>
</dbReference>
<dbReference type="EMBL" id="MBRJ01000040">
    <property type="protein sequence ID" value="OHX44690.1"/>
    <property type="molecule type" value="Genomic_DNA"/>
</dbReference>
<evidence type="ECO:0000313" key="2">
    <source>
        <dbReference type="EMBL" id="OHX44690.1"/>
    </source>
</evidence>
<proteinExistence type="predicted"/>
<name>A0ABX3CNL2_9BACI</name>
<feature type="domain" description="HTH cro/C1-type" evidence="1">
    <location>
        <begin position="10"/>
        <end position="63"/>
    </location>
</feature>
<dbReference type="PROSITE" id="PS50943">
    <property type="entry name" value="HTH_CROC1"/>
    <property type="match status" value="1"/>
</dbReference>
<dbReference type="Proteomes" id="UP000180194">
    <property type="component" value="Unassembled WGS sequence"/>
</dbReference>
<dbReference type="InterPro" id="IPR011990">
    <property type="entry name" value="TPR-like_helical_dom_sf"/>
</dbReference>
<dbReference type="SUPFAM" id="SSF48452">
    <property type="entry name" value="TPR-like"/>
    <property type="match status" value="1"/>
</dbReference>
<dbReference type="CDD" id="cd00093">
    <property type="entry name" value="HTH_XRE"/>
    <property type="match status" value="1"/>
</dbReference>
<keyword evidence="3" id="KW-1185">Reference proteome</keyword>
<dbReference type="Pfam" id="PF01381">
    <property type="entry name" value="HTH_3"/>
    <property type="match status" value="1"/>
</dbReference>
<dbReference type="RefSeq" id="WP_071158570.1">
    <property type="nucleotide sequence ID" value="NZ_MBRJ01000040.1"/>
</dbReference>
<dbReference type="Pfam" id="PF18768">
    <property type="entry name" value="RNPP_C"/>
    <property type="match status" value="1"/>
</dbReference>
<reference evidence="2 3" key="1">
    <citation type="submission" date="2016-07" db="EMBL/GenBank/DDBJ databases">
        <title>Bacillus oceanisediminis whole genome.</title>
        <authorList>
            <person name="Pal Y."/>
            <person name="Verma A."/>
            <person name="Mual P."/>
            <person name="Srinivasan K."/>
        </authorList>
    </citation>
    <scope>NUCLEOTIDE SEQUENCE [LARGE SCALE GENOMIC DNA]</scope>
    <source>
        <strain evidence="2 3">Bhandara28</strain>
    </source>
</reference>
<gene>
    <name evidence="2" type="ORF">BBV17_24585</name>
</gene>
<dbReference type="InterPro" id="IPR010982">
    <property type="entry name" value="Lambda_DNA-bd_dom_sf"/>
</dbReference>
<dbReference type="SUPFAM" id="SSF47413">
    <property type="entry name" value="lambda repressor-like DNA-binding domains"/>
    <property type="match status" value="1"/>
</dbReference>
<evidence type="ECO:0000259" key="1">
    <source>
        <dbReference type="PROSITE" id="PS50943"/>
    </source>
</evidence>
<comment type="caution">
    <text evidence="2">The sequence shown here is derived from an EMBL/GenBank/DDBJ whole genome shotgun (WGS) entry which is preliminary data.</text>
</comment>